<evidence type="ECO:0000313" key="2">
    <source>
        <dbReference type="EMBL" id="MBG9377755.1"/>
    </source>
</evidence>
<dbReference type="Gene3D" id="2.160.20.120">
    <property type="match status" value="1"/>
</dbReference>
<sequence>MRKLILFILPALVTLSSCDEVFRKTVNGSGNITSENRSINSADKIKSFGSFDIVIIQGNTPSVKVEADDNLMEYILTRNEGDALVIKTREGYNLRSDDAIKVTVTTNELELLEVAGSGNVTGQGKFTGRDRLKISVAGSGNVDLDVNSPDIDVNIAGSGNIGLRGETRDSKISIAGMGDYNADNLKSETVKINIAGSGNTKVYASESLDVEIAGSGDVYYRGEPAITKHIAGSGKISRIE</sequence>
<keyword evidence="3" id="KW-1185">Reference proteome</keyword>
<dbReference type="InterPro" id="IPR021255">
    <property type="entry name" value="DUF2807"/>
</dbReference>
<gene>
    <name evidence="2" type="ORF">I5907_16050</name>
</gene>
<dbReference type="PANTHER" id="PTHR39200">
    <property type="entry name" value="HYPOTHETICAL EXPORTED PROTEIN"/>
    <property type="match status" value="1"/>
</dbReference>
<dbReference type="EMBL" id="JADWYR010000002">
    <property type="protein sequence ID" value="MBG9377755.1"/>
    <property type="molecule type" value="Genomic_DNA"/>
</dbReference>
<accession>A0A931GWK0</accession>
<dbReference type="AlphaFoldDB" id="A0A931GWK0"/>
<reference evidence="2" key="1">
    <citation type="submission" date="2020-11" db="EMBL/GenBank/DDBJ databases">
        <title>Bacterial whole genome sequence for Panacibacter sp. DH6.</title>
        <authorList>
            <person name="Le V."/>
            <person name="Ko S."/>
            <person name="Ahn C.-Y."/>
            <person name="Oh H.-M."/>
        </authorList>
    </citation>
    <scope>NUCLEOTIDE SEQUENCE</scope>
    <source>
        <strain evidence="2">DH6</strain>
    </source>
</reference>
<protein>
    <submittedName>
        <fullName evidence="2">DUF2807 domain-containing protein</fullName>
    </submittedName>
</protein>
<dbReference type="RefSeq" id="WP_196991824.1">
    <property type="nucleotide sequence ID" value="NZ_JADWYR010000002.1"/>
</dbReference>
<evidence type="ECO:0000259" key="1">
    <source>
        <dbReference type="Pfam" id="PF10988"/>
    </source>
</evidence>
<dbReference type="Pfam" id="PF10988">
    <property type="entry name" value="DUF2807"/>
    <property type="match status" value="1"/>
</dbReference>
<organism evidence="2 3">
    <name type="scientific">Panacibacter microcysteis</name>
    <dbReference type="NCBI Taxonomy" id="2793269"/>
    <lineage>
        <taxon>Bacteria</taxon>
        <taxon>Pseudomonadati</taxon>
        <taxon>Bacteroidota</taxon>
        <taxon>Chitinophagia</taxon>
        <taxon>Chitinophagales</taxon>
        <taxon>Chitinophagaceae</taxon>
        <taxon>Panacibacter</taxon>
    </lineage>
</organism>
<name>A0A931GWK0_9BACT</name>
<dbReference type="Proteomes" id="UP000628448">
    <property type="component" value="Unassembled WGS sequence"/>
</dbReference>
<feature type="domain" description="Putative auto-transporter adhesin head GIN" evidence="1">
    <location>
        <begin position="43"/>
        <end position="224"/>
    </location>
</feature>
<dbReference type="PROSITE" id="PS51257">
    <property type="entry name" value="PROKAR_LIPOPROTEIN"/>
    <property type="match status" value="1"/>
</dbReference>
<comment type="caution">
    <text evidence="2">The sequence shown here is derived from an EMBL/GenBank/DDBJ whole genome shotgun (WGS) entry which is preliminary data.</text>
</comment>
<evidence type="ECO:0000313" key="3">
    <source>
        <dbReference type="Proteomes" id="UP000628448"/>
    </source>
</evidence>
<proteinExistence type="predicted"/>
<dbReference type="PANTHER" id="PTHR39200:SF1">
    <property type="entry name" value="AUTO-TRANSPORTER ADHESIN HEAD GIN DOMAIN-CONTAINING PROTEIN-RELATED"/>
    <property type="match status" value="1"/>
</dbReference>